<evidence type="ECO:0000313" key="1">
    <source>
        <dbReference type="EMBL" id="GMI25341.1"/>
    </source>
</evidence>
<feature type="non-terminal residue" evidence="1">
    <location>
        <position position="85"/>
    </location>
</feature>
<sequence length="85" mass="9039">VVDTLSKKVKELSALKLTGAKKKGGKGMASKDTEFAFGLCLKQLRVLGKYCDVGAMVGDDEVEAFLESVATASKTRIVDSKGENQ</sequence>
<feature type="non-terminal residue" evidence="1">
    <location>
        <position position="1"/>
    </location>
</feature>
<keyword evidence="2" id="KW-1185">Reference proteome</keyword>
<reference evidence="1 2" key="1">
    <citation type="journal article" date="2023" name="Commun. Biol.">
        <title>Genome analysis of Parmales, the sister group of diatoms, reveals the evolutionary specialization of diatoms from phago-mixotrophs to photoautotrophs.</title>
        <authorList>
            <person name="Ban H."/>
            <person name="Sato S."/>
            <person name="Yoshikawa S."/>
            <person name="Yamada K."/>
            <person name="Nakamura Y."/>
            <person name="Ichinomiya M."/>
            <person name="Sato N."/>
            <person name="Blanc-Mathieu R."/>
            <person name="Endo H."/>
            <person name="Kuwata A."/>
            <person name="Ogata H."/>
        </authorList>
    </citation>
    <scope>NUCLEOTIDE SEQUENCE [LARGE SCALE GENOMIC DNA]</scope>
</reference>
<gene>
    <name evidence="1" type="ORF">TeGR_g3324</name>
</gene>
<accession>A0ABQ6MFM3</accession>
<protein>
    <submittedName>
        <fullName evidence="1">Uncharacterized protein</fullName>
    </submittedName>
</protein>
<dbReference type="EMBL" id="BRYB01002781">
    <property type="protein sequence ID" value="GMI25341.1"/>
    <property type="molecule type" value="Genomic_DNA"/>
</dbReference>
<proteinExistence type="predicted"/>
<comment type="caution">
    <text evidence="1">The sequence shown here is derived from an EMBL/GenBank/DDBJ whole genome shotgun (WGS) entry which is preliminary data.</text>
</comment>
<evidence type="ECO:0000313" key="2">
    <source>
        <dbReference type="Proteomes" id="UP001165060"/>
    </source>
</evidence>
<dbReference type="Proteomes" id="UP001165060">
    <property type="component" value="Unassembled WGS sequence"/>
</dbReference>
<organism evidence="1 2">
    <name type="scientific">Tetraparma gracilis</name>
    <dbReference type="NCBI Taxonomy" id="2962635"/>
    <lineage>
        <taxon>Eukaryota</taxon>
        <taxon>Sar</taxon>
        <taxon>Stramenopiles</taxon>
        <taxon>Ochrophyta</taxon>
        <taxon>Bolidophyceae</taxon>
        <taxon>Parmales</taxon>
        <taxon>Triparmaceae</taxon>
        <taxon>Tetraparma</taxon>
    </lineage>
</organism>
<name>A0ABQ6MFM3_9STRA</name>